<keyword evidence="8" id="KW-1185">Reference proteome</keyword>
<gene>
    <name evidence="7" type="ordered locus">LRC_01020</name>
</gene>
<evidence type="ECO:0000256" key="6">
    <source>
        <dbReference type="SAM" id="Phobius"/>
    </source>
</evidence>
<dbReference type="PATRIC" id="fig|1069534.5.peg.119"/>
<accession>G2SQ09</accession>
<feature type="transmembrane region" description="Helical" evidence="6">
    <location>
        <begin position="173"/>
        <end position="195"/>
    </location>
</feature>
<dbReference type="EMBL" id="CP003032">
    <property type="protein sequence ID" value="AEN77435.1"/>
    <property type="molecule type" value="Genomic_DNA"/>
</dbReference>
<sequence length="493" mass="55902">MDIKDQCFNVGNIKKNFIYNSLYQLLIIMIPLITTPYLSRVLGAKNTGMYSYSYAIATYFVLFIMLGLNNYGNRTIASIRDDNKILSKEFWSVYALQLICGLIATFVYVCYAILFSNNIMTWILLIYVISGIIDINWFFFGMEQFKITVTRNTVIKIISTLLIFLLVKDSGDVYIYALISVMGTIIGQCVLWVYLARFVHMEKIVIGDIVKHIKPNLILFIPVIAISLYKYMDKIMLGALSSMSEVGYYDYSERVIQVPMALINSLGTVMLPKMSNVISKGERERADRYMLDSVIFVIAIVSIVCFGLMGVSDIFVPIFLGNNYYICIILFNILLPSCLFLGVANVIRTQYLIPMKRDKEYIISVFLGSIVNFVINYSLISGKGSVGAAIGTLFAEMTVCVYQVYSVKEEVKIFKMIKMASPFLVAGIVMYVVLIHITFSTKSIVSLFIKIVIGAILYIISLFVFYIFSKNNSIGKNLKNLLLSATKRDEKMY</sequence>
<dbReference type="KEGG" id="lrm:LRC_01020"/>
<dbReference type="InterPro" id="IPR002797">
    <property type="entry name" value="Polysacc_synth"/>
</dbReference>
<dbReference type="STRING" id="1069534.LRC_01020"/>
<evidence type="ECO:0000256" key="2">
    <source>
        <dbReference type="ARBA" id="ARBA00022475"/>
    </source>
</evidence>
<evidence type="ECO:0000256" key="1">
    <source>
        <dbReference type="ARBA" id="ARBA00004651"/>
    </source>
</evidence>
<feature type="transmembrane region" description="Helical" evidence="6">
    <location>
        <begin position="361"/>
        <end position="380"/>
    </location>
</feature>
<feature type="transmembrane region" description="Helical" evidence="6">
    <location>
        <begin position="445"/>
        <end position="468"/>
    </location>
</feature>
<dbReference type="Proteomes" id="UP000001279">
    <property type="component" value="Chromosome"/>
</dbReference>
<dbReference type="Pfam" id="PF01943">
    <property type="entry name" value="Polysacc_synt"/>
    <property type="match status" value="1"/>
</dbReference>
<evidence type="ECO:0000256" key="4">
    <source>
        <dbReference type="ARBA" id="ARBA00022989"/>
    </source>
</evidence>
<dbReference type="RefSeq" id="WP_014072719.1">
    <property type="nucleotide sequence ID" value="NC_015975.1"/>
</dbReference>
<evidence type="ECO:0000313" key="7">
    <source>
        <dbReference type="EMBL" id="AEN77435.1"/>
    </source>
</evidence>
<feature type="transmembrane region" description="Helical" evidence="6">
    <location>
        <begin position="120"/>
        <end position="140"/>
    </location>
</feature>
<dbReference type="CDD" id="cd13128">
    <property type="entry name" value="MATE_Wzx_like"/>
    <property type="match status" value="1"/>
</dbReference>
<organism evidence="7 8">
    <name type="scientific">Ligilactobacillus ruminis (strain ATCC 27782 / RF3)</name>
    <name type="common">Lactobacillus ruminis</name>
    <dbReference type="NCBI Taxonomy" id="1069534"/>
    <lineage>
        <taxon>Bacteria</taxon>
        <taxon>Bacillati</taxon>
        <taxon>Bacillota</taxon>
        <taxon>Bacilli</taxon>
        <taxon>Lactobacillales</taxon>
        <taxon>Lactobacillaceae</taxon>
        <taxon>Ligilactobacillus</taxon>
    </lineage>
</organism>
<feature type="transmembrane region" description="Helical" evidence="6">
    <location>
        <begin position="323"/>
        <end position="349"/>
    </location>
</feature>
<keyword evidence="5 6" id="KW-0472">Membrane</keyword>
<feature type="transmembrane region" description="Helical" evidence="6">
    <location>
        <begin position="93"/>
        <end position="114"/>
    </location>
</feature>
<keyword evidence="3 6" id="KW-0812">Transmembrane</keyword>
<dbReference type="AlphaFoldDB" id="G2SQ09"/>
<reference evidence="7 8" key="1">
    <citation type="journal article" date="2011" name="Microb. Cell Fact.">
        <title>Genome sequences and comparative genomics of two Lactobacillus ruminis strains from the bovine and human intestinal tracts.</title>
        <authorList>
            <person name="Forde B.M."/>
            <person name="Neville B.A."/>
            <person name="O'Donnell M.M."/>
            <person name="Riboulet-Bisson E."/>
            <person name="Claesson M.J."/>
            <person name="Coghlan A."/>
            <person name="Ross R.P."/>
            <person name="O'Toole P.W."/>
        </authorList>
    </citation>
    <scope>NUCLEOTIDE SEQUENCE [LARGE SCALE GENOMIC DNA]</scope>
    <source>
        <strain evidence="8">ATCC 27782 / RF3</strain>
    </source>
</reference>
<protein>
    <submittedName>
        <fullName evidence="7">Exoploysaccharide biosynthesis flippase enzyme</fullName>
    </submittedName>
</protein>
<comment type="subcellular location">
    <subcellularLocation>
        <location evidence="1">Cell membrane</location>
        <topology evidence="1">Multi-pass membrane protein</topology>
    </subcellularLocation>
</comment>
<dbReference type="PANTHER" id="PTHR30250">
    <property type="entry name" value="PST FAMILY PREDICTED COLANIC ACID TRANSPORTER"/>
    <property type="match status" value="1"/>
</dbReference>
<feature type="transmembrane region" description="Helical" evidence="6">
    <location>
        <begin position="419"/>
        <end position="439"/>
    </location>
</feature>
<dbReference type="GO" id="GO:0005886">
    <property type="term" value="C:plasma membrane"/>
    <property type="evidence" value="ECO:0007669"/>
    <property type="project" value="UniProtKB-SubCell"/>
</dbReference>
<feature type="transmembrane region" description="Helical" evidence="6">
    <location>
        <begin position="293"/>
        <end position="311"/>
    </location>
</feature>
<evidence type="ECO:0000313" key="8">
    <source>
        <dbReference type="Proteomes" id="UP000001279"/>
    </source>
</evidence>
<name>G2SQ09_LIGR2</name>
<feature type="transmembrane region" description="Helical" evidence="6">
    <location>
        <begin position="149"/>
        <end position="167"/>
    </location>
</feature>
<dbReference type="eggNOG" id="COG2244">
    <property type="taxonomic scope" value="Bacteria"/>
</dbReference>
<evidence type="ECO:0000256" key="5">
    <source>
        <dbReference type="ARBA" id="ARBA00023136"/>
    </source>
</evidence>
<dbReference type="HOGENOM" id="CLU_022017_0_0_9"/>
<dbReference type="InterPro" id="IPR050833">
    <property type="entry name" value="Poly_Biosynth_Transport"/>
</dbReference>
<proteinExistence type="predicted"/>
<keyword evidence="2" id="KW-1003">Cell membrane</keyword>
<evidence type="ECO:0000256" key="3">
    <source>
        <dbReference type="ARBA" id="ARBA00022692"/>
    </source>
</evidence>
<feature type="transmembrane region" description="Helical" evidence="6">
    <location>
        <begin position="51"/>
        <end position="72"/>
    </location>
</feature>
<dbReference type="PANTHER" id="PTHR30250:SF11">
    <property type="entry name" value="O-ANTIGEN TRANSPORTER-RELATED"/>
    <property type="match status" value="1"/>
</dbReference>
<feature type="transmembrane region" description="Helical" evidence="6">
    <location>
        <begin position="386"/>
        <end position="407"/>
    </location>
</feature>
<dbReference type="GeneID" id="29803164"/>
<feature type="transmembrane region" description="Helical" evidence="6">
    <location>
        <begin position="21"/>
        <end position="39"/>
    </location>
</feature>
<keyword evidence="4 6" id="KW-1133">Transmembrane helix</keyword>